<accession>A0AAW2DXC7</accession>
<feature type="transmembrane region" description="Helical" evidence="8">
    <location>
        <begin position="26"/>
        <end position="48"/>
    </location>
</feature>
<name>A0AAW2DXC7_9ROSI</name>
<evidence type="ECO:0000256" key="1">
    <source>
        <dbReference type="ARBA" id="ARBA00007577"/>
    </source>
</evidence>
<dbReference type="InterPro" id="IPR036640">
    <property type="entry name" value="ABC1_TM_sf"/>
</dbReference>
<dbReference type="InterPro" id="IPR011527">
    <property type="entry name" value="ABC1_TM_dom"/>
</dbReference>
<feature type="domain" description="ABC transmembrane type-1" evidence="9">
    <location>
        <begin position="18"/>
        <end position="141"/>
    </location>
</feature>
<gene>
    <name evidence="10" type="ORF">SO802_001257</name>
</gene>
<evidence type="ECO:0000313" key="11">
    <source>
        <dbReference type="Proteomes" id="UP001459277"/>
    </source>
</evidence>
<organism evidence="10 11">
    <name type="scientific">Lithocarpus litseifolius</name>
    <dbReference type="NCBI Taxonomy" id="425828"/>
    <lineage>
        <taxon>Eukaryota</taxon>
        <taxon>Viridiplantae</taxon>
        <taxon>Streptophyta</taxon>
        <taxon>Embryophyta</taxon>
        <taxon>Tracheophyta</taxon>
        <taxon>Spermatophyta</taxon>
        <taxon>Magnoliopsida</taxon>
        <taxon>eudicotyledons</taxon>
        <taxon>Gunneridae</taxon>
        <taxon>Pentapetalae</taxon>
        <taxon>rosids</taxon>
        <taxon>fabids</taxon>
        <taxon>Fagales</taxon>
        <taxon>Fagaceae</taxon>
        <taxon>Lithocarpus</taxon>
    </lineage>
</organism>
<keyword evidence="4" id="KW-0677">Repeat</keyword>
<dbReference type="PROSITE" id="PS50929">
    <property type="entry name" value="ABC_TM1F"/>
    <property type="match status" value="1"/>
</dbReference>
<protein>
    <recommendedName>
        <fullName evidence="9">ABC transmembrane type-1 domain-containing protein</fullName>
    </recommendedName>
</protein>
<dbReference type="Gene3D" id="1.20.1560.10">
    <property type="entry name" value="ABC transporter type 1, transmembrane domain"/>
    <property type="match status" value="1"/>
</dbReference>
<dbReference type="EMBL" id="JAZDWU010000001">
    <property type="protein sequence ID" value="KAL0014188.1"/>
    <property type="molecule type" value="Genomic_DNA"/>
</dbReference>
<sequence length="244" mass="27107">MNSLGLKTLVVQTISAKVVAFTISMVIAWRLAIVMIAVQPLIVMCFYARHVLLQNMSQKATKAEDESSKLTVEAITNLRTVIAFSSQERILQMLEKAQESPRHESIRQSWFTGIGLALSQSLSTASWALDFWYVRKLMAEGYFLAKALIETYMILASTGHVIAISGSMTTDLAKGSESVGSVFVVLECYTRIEPKDSEGYQLEKITSHVEIRDMYFSYPAWPDVIIFQGFSINVEAGKSTALVG</sequence>
<keyword evidence="7" id="KW-0325">Glycoprotein</keyword>
<comment type="caution">
    <text evidence="10">The sequence shown here is derived from an EMBL/GenBank/DDBJ whole genome shotgun (WGS) entry which is preliminary data.</text>
</comment>
<dbReference type="PANTHER" id="PTHR45136">
    <property type="entry name" value="ABC TRANSPORTER DOMAIN-CONTAINING PROTEIN"/>
    <property type="match status" value="1"/>
</dbReference>
<comment type="similarity">
    <text evidence="1">Belongs to the ABC transporter superfamily. ABCB family. Multidrug resistance exporter (TC 3.A.1.201) subfamily.</text>
</comment>
<keyword evidence="11" id="KW-1185">Reference proteome</keyword>
<dbReference type="GO" id="GO:0005524">
    <property type="term" value="F:ATP binding"/>
    <property type="evidence" value="ECO:0007669"/>
    <property type="project" value="InterPro"/>
</dbReference>
<dbReference type="AlphaFoldDB" id="A0AAW2DXC7"/>
<dbReference type="Proteomes" id="UP001459277">
    <property type="component" value="Unassembled WGS sequence"/>
</dbReference>
<evidence type="ECO:0000256" key="6">
    <source>
        <dbReference type="ARBA" id="ARBA00023136"/>
    </source>
</evidence>
<dbReference type="GO" id="GO:0016020">
    <property type="term" value="C:membrane"/>
    <property type="evidence" value="ECO:0007669"/>
    <property type="project" value="InterPro"/>
</dbReference>
<evidence type="ECO:0000256" key="2">
    <source>
        <dbReference type="ARBA" id="ARBA00022448"/>
    </source>
</evidence>
<proteinExistence type="inferred from homology"/>
<keyword evidence="6 8" id="KW-0472">Membrane</keyword>
<evidence type="ECO:0000256" key="5">
    <source>
        <dbReference type="ARBA" id="ARBA00022989"/>
    </source>
</evidence>
<evidence type="ECO:0000256" key="4">
    <source>
        <dbReference type="ARBA" id="ARBA00022737"/>
    </source>
</evidence>
<evidence type="ECO:0000313" key="10">
    <source>
        <dbReference type="EMBL" id="KAL0014188.1"/>
    </source>
</evidence>
<keyword evidence="5 8" id="KW-1133">Transmembrane helix</keyword>
<dbReference type="Pfam" id="PF00664">
    <property type="entry name" value="ABC_membrane"/>
    <property type="match status" value="1"/>
</dbReference>
<feature type="transmembrane region" description="Helical" evidence="8">
    <location>
        <begin position="141"/>
        <end position="164"/>
    </location>
</feature>
<dbReference type="PANTHER" id="PTHR45136:SF2">
    <property type="entry name" value="ABC TRANSPORTER DOMAIN-CONTAINING PROTEIN"/>
    <property type="match status" value="1"/>
</dbReference>
<dbReference type="Gene3D" id="3.40.50.300">
    <property type="entry name" value="P-loop containing nucleotide triphosphate hydrolases"/>
    <property type="match status" value="1"/>
</dbReference>
<dbReference type="GO" id="GO:0140359">
    <property type="term" value="F:ABC-type transporter activity"/>
    <property type="evidence" value="ECO:0007669"/>
    <property type="project" value="InterPro"/>
</dbReference>
<keyword evidence="2" id="KW-0813">Transport</keyword>
<evidence type="ECO:0000256" key="3">
    <source>
        <dbReference type="ARBA" id="ARBA00022692"/>
    </source>
</evidence>
<keyword evidence="3 8" id="KW-0812">Transmembrane</keyword>
<evidence type="ECO:0000256" key="8">
    <source>
        <dbReference type="SAM" id="Phobius"/>
    </source>
</evidence>
<dbReference type="SUPFAM" id="SSF90123">
    <property type="entry name" value="ABC transporter transmembrane region"/>
    <property type="match status" value="1"/>
</dbReference>
<evidence type="ECO:0000259" key="9">
    <source>
        <dbReference type="PROSITE" id="PS50929"/>
    </source>
</evidence>
<reference evidence="10 11" key="1">
    <citation type="submission" date="2024-01" db="EMBL/GenBank/DDBJ databases">
        <title>A telomere-to-telomere, gap-free genome of sweet tea (Lithocarpus litseifolius).</title>
        <authorList>
            <person name="Zhou J."/>
        </authorList>
    </citation>
    <scope>NUCLEOTIDE SEQUENCE [LARGE SCALE GENOMIC DNA]</scope>
    <source>
        <strain evidence="10">Zhou-2022a</strain>
        <tissue evidence="10">Leaf</tissue>
    </source>
</reference>
<evidence type="ECO:0000256" key="7">
    <source>
        <dbReference type="ARBA" id="ARBA00023180"/>
    </source>
</evidence>
<dbReference type="InterPro" id="IPR027417">
    <property type="entry name" value="P-loop_NTPase"/>
</dbReference>